<sequence>MRQWGALNGRELAAYRVAIAFLEHRLEERETVEWALRLYSNDAVKRMAVYQLLDQRQSQGMREPWNTAWRLIEDSWNDPTLDDLDRFDIYSIKRRLNSGERSGTLAAEIANFVRPRLELKPLSNFRLSYRKPPKRPKTIEDLFSATLGGAELVDLTVLKLADINEADFLWSLAFYLEAGIHSALDTAKRIGWDGEYRYWKIGRLNRAYYVQPTRHDQGEDEPDAYNHGIAPSVKLLHAVVVRLSELDLSSAVNFVRRLKDINSPYHIRLWAALSFNPHITPVVEVEQFLVSLNDLSFWDLHYYPEIAELRSRRFNELNQQTKKKVISRFLKGPPLNHWPKDAEAERVKDAQLYWAVRELKRIEIAGGQLSPDIQSWVEHTIQKFQELLEMTRIDEGFPESAKATWVKPQPDSKYDLLEGEERLKLLEKALSAERDWSSNPSGRASDWIREQGNTEKIISDMASTCNGGGNYPKVWEKFGWSHSPNKQDSGLSGRDVVAEGKRVLALIMQLPDDTIQRAINGISHWLSVWEKQVAKTSDCYTVWFKVWQMAVVATNNVPPAEEDLHLNAVAHLKDDQQHRDLDTLNTPAGKLVGVFLAACPNLHKAANRPFRSSSPLRKMREAIFHSTGNSLLIARHRLVECLPYFMSADPGWTRKHLISPLTEDNTDSLPLWRAIARRTHFKEVLAIIGNTMVMRAFDIRLDRDTRHSLVFSIMVECLHAYLNGRDPVVPRANIQQMIRSLEDEVRAYGAEAVQRFIHDMSNVRTGEAVHSPEELFKSAAKPFLQEVWPQERSLVSPGVSKAFAEIPSVSGEAFADAVKTIERFLVPFDCWSMGDYGLYGEEGDQSKLSRINNEKKAKAFLQLLDATVGTSEGAVVPHDLGMALDQIGKVAPNLIEDRVFRRLATAARRG</sequence>
<evidence type="ECO:0000313" key="2">
    <source>
        <dbReference type="Proteomes" id="UP000784128"/>
    </source>
</evidence>
<protein>
    <submittedName>
        <fullName evidence="1">Uncharacterized protein</fullName>
    </submittedName>
</protein>
<evidence type="ECO:0000313" key="1">
    <source>
        <dbReference type="EMBL" id="MBT1070699.1"/>
    </source>
</evidence>
<dbReference type="EMBL" id="JAHDYS010000002">
    <property type="protein sequence ID" value="MBT1070699.1"/>
    <property type="molecule type" value="Genomic_DNA"/>
</dbReference>
<accession>A0ABS5U4V0</accession>
<reference evidence="1 2" key="1">
    <citation type="submission" date="2021-05" db="EMBL/GenBank/DDBJ databases">
        <title>The draft genome of Geobacter chapellei DSM 13688.</title>
        <authorList>
            <person name="Xu Z."/>
            <person name="Masuda Y."/>
            <person name="Itoh H."/>
            <person name="Senoo K."/>
        </authorList>
    </citation>
    <scope>NUCLEOTIDE SEQUENCE [LARGE SCALE GENOMIC DNA]</scope>
    <source>
        <strain evidence="1 2">DSM 13688</strain>
    </source>
</reference>
<keyword evidence="2" id="KW-1185">Reference proteome</keyword>
<organism evidence="1 2">
    <name type="scientific">Pelotalea chapellei</name>
    <dbReference type="NCBI Taxonomy" id="44671"/>
    <lineage>
        <taxon>Bacteria</taxon>
        <taxon>Pseudomonadati</taxon>
        <taxon>Thermodesulfobacteriota</taxon>
        <taxon>Desulfuromonadia</taxon>
        <taxon>Geobacterales</taxon>
        <taxon>Geobacteraceae</taxon>
        <taxon>Pelotalea</taxon>
    </lineage>
</organism>
<name>A0ABS5U4V0_9BACT</name>
<dbReference type="RefSeq" id="WP_214296412.1">
    <property type="nucleotide sequence ID" value="NZ_JAHDYS010000002.1"/>
</dbReference>
<gene>
    <name evidence="1" type="ORF">KJB30_02780</name>
</gene>
<dbReference type="Proteomes" id="UP000784128">
    <property type="component" value="Unassembled WGS sequence"/>
</dbReference>
<proteinExistence type="predicted"/>
<comment type="caution">
    <text evidence="1">The sequence shown here is derived from an EMBL/GenBank/DDBJ whole genome shotgun (WGS) entry which is preliminary data.</text>
</comment>